<dbReference type="GO" id="GO:0004553">
    <property type="term" value="F:hydrolase activity, hydrolyzing O-glycosyl compounds"/>
    <property type="evidence" value="ECO:0007669"/>
    <property type="project" value="UniProtKB-ARBA"/>
</dbReference>
<gene>
    <name evidence="4" type="ORF">KCG34_12470</name>
</gene>
<dbReference type="KEGG" id="caul:KCG34_12470"/>
<protein>
    <submittedName>
        <fullName evidence="4">Glycoside hydrolase</fullName>
    </submittedName>
</protein>
<accession>A0A975G432</accession>
<keyword evidence="2 4" id="KW-0378">Hydrolase</keyword>
<dbReference type="NCBIfam" id="NF045579">
    <property type="entry name" value="rhamnoside_JR"/>
    <property type="match status" value="1"/>
</dbReference>
<proteinExistence type="predicted"/>
<reference evidence="4" key="1">
    <citation type="submission" date="2021-04" db="EMBL/GenBank/DDBJ databases">
        <title>The complete genome sequence of Caulobacter sp. S6.</title>
        <authorList>
            <person name="Tang Y."/>
            <person name="Ouyang W."/>
            <person name="Liu Q."/>
            <person name="Huang B."/>
            <person name="Guo Z."/>
            <person name="Lei P."/>
        </authorList>
    </citation>
    <scope>NUCLEOTIDE SEQUENCE</scope>
    <source>
        <strain evidence="4">S6</strain>
    </source>
</reference>
<dbReference type="Pfam" id="PF17132">
    <property type="entry name" value="Glyco_hydro_106"/>
    <property type="match status" value="1"/>
</dbReference>
<evidence type="ECO:0000256" key="2">
    <source>
        <dbReference type="ARBA" id="ARBA00022801"/>
    </source>
</evidence>
<dbReference type="Proteomes" id="UP000676409">
    <property type="component" value="Chromosome"/>
</dbReference>
<name>A0A975G432_9CAUL</name>
<sequence length="1114" mass="121185">MGALLLGVALTGAPDHAALAGSAETDSLAAGFENPPMSARPRVWWHWMNGNVTKDGIAKDLDWMSRVGIGGLQTFDVDLMTPQIVPHRLVYMSPEWKDAFRFAAGLADEKGLELAIASSPGWSETGGPWVKPEDAMKKLVWSETILAGGQPFQGVLAQPPKATGPMGDLAEEPSFLGPPDPNKPQIYADAAVVAYRIPDAPAPAPVIALAGGASLEAGAIQDGKLSTGLEIARGDDKAPTTLVFSYPAPVTIRTLVIALSPNNDVFGFGGAQVAPRLEAEDGSGGWKQVAQVDLRGAAQTTISFAAVTAQHFRIVFEPAPRSNENPFSGVPGAQVFDFGAAPPLKTITIKELRLESEPRVNRFELKAGFGVAPSYFALDLGLQDEPGVAIQDVIDLTSHMAPDGRLDWTPPPGRWRVLRLGYSLTGTTNHPTTKEASGLEVDKLDGPAVRRYLETYLSLYSDAAGGDRIGQHGVRALLTDSIEVGAANWTPKMLDDFQRLRGYDPRPWLPVLTGAVIGSRAQSDAFLYDYRRTLADLLASQHYGTVADVAHEHGLKLYGEALEDRRPMLGDDLTMRSHTDVPMSALWTYDPAKGPKPSYLGDMRGAASVAHIYGQNVVAAESLTAAFSPWAFAPHDLKKFIDLEFASGVNRPVIHTSVHQPLDDKQPGLSLFIFGQYFNRHETWAEMARPWIDYISRSAYLLQQGRNVADVAYFIGEERPITQLYEDHALGDLPRTYAFDFVDADIVLGKLSVDGQELVSPAGARYRALYLGGDSRRMTLPVLKKLAALAEAGGVIVGAAPTATPSLADDQKAFDDLVHQLWSGAPITAVGRGKVIASTDIEASLGQMGQRPDFRYDDPAGDRKVLFVHRRTPDADIYFVDNRKDRPEAFDAHFRIAGRTPEIWRAETGAAEPVSYRIEEAETRVPLEMRPYDAFFVVFRRPAHTAVRTIAKAAWRPALTLDRGWDVTFQPERGARAEAHFDKLASLSDNADPGVRYFSGVATYRTSFHADALRPGQRAQLDLGRIGDVGQVLVNGVAVGTAWNAPYRMDVTKALRPGENRLEVRIADLWVNRLIGDQQPGAKKITFTVAPTYKPDAPLRPSGLMGPVRLLTTR</sequence>
<evidence type="ECO:0000313" key="4">
    <source>
        <dbReference type="EMBL" id="QUD90763.1"/>
    </source>
</evidence>
<dbReference type="Gene3D" id="2.60.120.260">
    <property type="entry name" value="Galactose-binding domain-like"/>
    <property type="match status" value="2"/>
</dbReference>
<dbReference type="InterPro" id="IPR008979">
    <property type="entry name" value="Galactose-bd-like_sf"/>
</dbReference>
<keyword evidence="5" id="KW-1185">Reference proteome</keyword>
<dbReference type="InterPro" id="IPR054593">
    <property type="entry name" value="Beta-mannosidase-like_N2"/>
</dbReference>
<feature type="domain" description="Beta-mannosidase-like galactose-binding" evidence="3">
    <location>
        <begin position="1002"/>
        <end position="1070"/>
    </location>
</feature>
<evidence type="ECO:0000256" key="1">
    <source>
        <dbReference type="ARBA" id="ARBA00022729"/>
    </source>
</evidence>
<evidence type="ECO:0000259" key="3">
    <source>
        <dbReference type="Pfam" id="PF22666"/>
    </source>
</evidence>
<dbReference type="SUPFAM" id="SSF49785">
    <property type="entry name" value="Galactose-binding domain-like"/>
    <property type="match status" value="1"/>
</dbReference>
<keyword evidence="1" id="KW-0732">Signal</keyword>
<dbReference type="EMBL" id="CP073078">
    <property type="protein sequence ID" value="QUD90763.1"/>
    <property type="molecule type" value="Genomic_DNA"/>
</dbReference>
<dbReference type="PANTHER" id="PTHR43817">
    <property type="entry name" value="GLYCOSYL HYDROLASE"/>
    <property type="match status" value="1"/>
</dbReference>
<dbReference type="Pfam" id="PF22666">
    <property type="entry name" value="Glyco_hydro_2_N2"/>
    <property type="match status" value="1"/>
</dbReference>
<dbReference type="AlphaFoldDB" id="A0A975G432"/>
<evidence type="ECO:0000313" key="5">
    <source>
        <dbReference type="Proteomes" id="UP000676409"/>
    </source>
</evidence>
<dbReference type="PANTHER" id="PTHR43817:SF1">
    <property type="entry name" value="HYDROLASE, FAMILY 43, PUTATIVE (AFU_ORTHOLOGUE AFUA_3G01660)-RELATED"/>
    <property type="match status" value="1"/>
</dbReference>
<organism evidence="4 5">
    <name type="scientific">Phenylobacterium montanum</name>
    <dbReference type="NCBI Taxonomy" id="2823693"/>
    <lineage>
        <taxon>Bacteria</taxon>
        <taxon>Pseudomonadati</taxon>
        <taxon>Pseudomonadota</taxon>
        <taxon>Alphaproteobacteria</taxon>
        <taxon>Caulobacterales</taxon>
        <taxon>Caulobacteraceae</taxon>
        <taxon>Phenylobacterium</taxon>
    </lineage>
</organism>